<sequence length="73" mass="7811">MLSLCLTLPVITDIGANVSIKMPLTHALQPLHPKMDGQAYEPTAPSNVEALGPHLVTLCFVSFLDKASPNGWV</sequence>
<organism evidence="1">
    <name type="scientific">Darwinula stevensoni</name>
    <dbReference type="NCBI Taxonomy" id="69355"/>
    <lineage>
        <taxon>Eukaryota</taxon>
        <taxon>Metazoa</taxon>
        <taxon>Ecdysozoa</taxon>
        <taxon>Arthropoda</taxon>
        <taxon>Crustacea</taxon>
        <taxon>Oligostraca</taxon>
        <taxon>Ostracoda</taxon>
        <taxon>Podocopa</taxon>
        <taxon>Podocopida</taxon>
        <taxon>Darwinulocopina</taxon>
        <taxon>Darwinuloidea</taxon>
        <taxon>Darwinulidae</taxon>
        <taxon>Darwinula</taxon>
    </lineage>
</organism>
<protein>
    <submittedName>
        <fullName evidence="1">Uncharacterized protein</fullName>
    </submittedName>
</protein>
<dbReference type="EMBL" id="CAJPEV010000864">
    <property type="protein sequence ID" value="CAG0889171.1"/>
    <property type="molecule type" value="Genomic_DNA"/>
</dbReference>
<accession>A0A7R8XFW7</accession>
<name>A0A7R8XFW7_9CRUS</name>
<evidence type="ECO:0000313" key="1">
    <source>
        <dbReference type="EMBL" id="CAD7245482.1"/>
    </source>
</evidence>
<reference evidence="1" key="1">
    <citation type="submission" date="2020-11" db="EMBL/GenBank/DDBJ databases">
        <authorList>
            <person name="Tran Van P."/>
        </authorList>
    </citation>
    <scope>NUCLEOTIDE SEQUENCE</scope>
</reference>
<keyword evidence="2" id="KW-1185">Reference proteome</keyword>
<proteinExistence type="predicted"/>
<dbReference type="Proteomes" id="UP000677054">
    <property type="component" value="Unassembled WGS sequence"/>
</dbReference>
<dbReference type="EMBL" id="LR900381">
    <property type="protein sequence ID" value="CAD7245482.1"/>
    <property type="molecule type" value="Genomic_DNA"/>
</dbReference>
<dbReference type="AlphaFoldDB" id="A0A7R8XFW7"/>
<gene>
    <name evidence="1" type="ORF">DSTB1V02_LOCUS5355</name>
</gene>
<evidence type="ECO:0000313" key="2">
    <source>
        <dbReference type="Proteomes" id="UP000677054"/>
    </source>
</evidence>